<proteinExistence type="predicted"/>
<evidence type="ECO:0000313" key="2">
    <source>
        <dbReference type="EMBL" id="PVH37706.1"/>
    </source>
</evidence>
<dbReference type="Gramene" id="PVH37706">
    <property type="protein sequence ID" value="PVH37706"/>
    <property type="gene ID" value="PAHAL_5G063400"/>
</dbReference>
<gene>
    <name evidence="2" type="ORF">PAHAL_5G063400</name>
</gene>
<name>A0A2T8IJA2_9POAL</name>
<dbReference type="AlphaFoldDB" id="A0A2T8IJA2"/>
<organism evidence="2">
    <name type="scientific">Panicum hallii</name>
    <dbReference type="NCBI Taxonomy" id="206008"/>
    <lineage>
        <taxon>Eukaryota</taxon>
        <taxon>Viridiplantae</taxon>
        <taxon>Streptophyta</taxon>
        <taxon>Embryophyta</taxon>
        <taxon>Tracheophyta</taxon>
        <taxon>Spermatophyta</taxon>
        <taxon>Magnoliopsida</taxon>
        <taxon>Liliopsida</taxon>
        <taxon>Poales</taxon>
        <taxon>Poaceae</taxon>
        <taxon>PACMAD clade</taxon>
        <taxon>Panicoideae</taxon>
        <taxon>Panicodae</taxon>
        <taxon>Paniceae</taxon>
        <taxon>Panicinae</taxon>
        <taxon>Panicum</taxon>
        <taxon>Panicum sect. Panicum</taxon>
    </lineage>
</organism>
<protein>
    <submittedName>
        <fullName evidence="2">Uncharacterized protein</fullName>
    </submittedName>
</protein>
<accession>A0A2T8IJA2</accession>
<feature type="compositionally biased region" description="Basic and acidic residues" evidence="1">
    <location>
        <begin position="17"/>
        <end position="33"/>
    </location>
</feature>
<evidence type="ECO:0000256" key="1">
    <source>
        <dbReference type="SAM" id="MobiDB-lite"/>
    </source>
</evidence>
<dbReference type="EMBL" id="CM008050">
    <property type="protein sequence ID" value="PVH37706.1"/>
    <property type="molecule type" value="Genomic_DNA"/>
</dbReference>
<reference evidence="2" key="1">
    <citation type="submission" date="2018-04" db="EMBL/GenBank/DDBJ databases">
        <title>WGS assembly of Panicum hallii.</title>
        <authorList>
            <person name="Lovell J."/>
            <person name="Jenkins J."/>
            <person name="Lowry D."/>
            <person name="Mamidi S."/>
            <person name="Sreedasyam A."/>
            <person name="Weng X."/>
            <person name="Barry K."/>
            <person name="Bonette J."/>
            <person name="Campitelli B."/>
            <person name="Daum C."/>
            <person name="Gordon S."/>
            <person name="Gould B."/>
            <person name="Lipzen A."/>
            <person name="Macqueen A."/>
            <person name="Palacio-Mejia J."/>
            <person name="Plott C."/>
            <person name="Shakirov E."/>
            <person name="Shu S."/>
            <person name="Yoshinaga Y."/>
            <person name="Zane M."/>
            <person name="Rokhsar D."/>
            <person name="Grimwood J."/>
            <person name="Schmutz J."/>
            <person name="Juenger T."/>
        </authorList>
    </citation>
    <scope>NUCLEOTIDE SEQUENCE [LARGE SCALE GENOMIC DNA]</scope>
    <source>
        <strain evidence="2">FIL2</strain>
    </source>
</reference>
<sequence>MRRRPAGHGAVRGGELAADRRSAGAVVERDRSPRVISQPSADRGVGVFSVILVQRLGSHRRAHLESGMIGSSSHQQLAALRDLVWRKLRSQSRIFHSWCRVFQC</sequence>
<dbReference type="Proteomes" id="UP000243499">
    <property type="component" value="Chromosome 5"/>
</dbReference>
<feature type="region of interest" description="Disordered" evidence="1">
    <location>
        <begin position="1"/>
        <end position="38"/>
    </location>
</feature>